<keyword evidence="3" id="KW-1185">Reference proteome</keyword>
<gene>
    <name evidence="2" type="ORF">GCM10009550_10300</name>
</gene>
<dbReference type="RefSeq" id="WP_344237205.1">
    <property type="nucleotide sequence ID" value="NZ_BAAAHH010000002.1"/>
</dbReference>
<evidence type="ECO:0000313" key="2">
    <source>
        <dbReference type="EMBL" id="GAA0940678.1"/>
    </source>
</evidence>
<name>A0ABN1QCX7_9ACTN</name>
<reference evidence="2 3" key="1">
    <citation type="journal article" date="2019" name="Int. J. Syst. Evol. Microbiol.">
        <title>The Global Catalogue of Microorganisms (GCM) 10K type strain sequencing project: providing services to taxonomists for standard genome sequencing and annotation.</title>
        <authorList>
            <consortium name="The Broad Institute Genomics Platform"/>
            <consortium name="The Broad Institute Genome Sequencing Center for Infectious Disease"/>
            <person name="Wu L."/>
            <person name="Ma J."/>
        </authorList>
    </citation>
    <scope>NUCLEOTIDE SEQUENCE [LARGE SCALE GENOMIC DNA]</scope>
    <source>
        <strain evidence="2 3">JCM 10696</strain>
    </source>
</reference>
<organism evidence="2 3">
    <name type="scientific">Actinocorallia libanotica</name>
    <dbReference type="NCBI Taxonomy" id="46162"/>
    <lineage>
        <taxon>Bacteria</taxon>
        <taxon>Bacillati</taxon>
        <taxon>Actinomycetota</taxon>
        <taxon>Actinomycetes</taxon>
        <taxon>Streptosporangiales</taxon>
        <taxon>Thermomonosporaceae</taxon>
        <taxon>Actinocorallia</taxon>
    </lineage>
</organism>
<accession>A0ABN1QCX7</accession>
<dbReference type="EMBL" id="BAAAHH010000002">
    <property type="protein sequence ID" value="GAA0940678.1"/>
    <property type="molecule type" value="Genomic_DNA"/>
</dbReference>
<protein>
    <submittedName>
        <fullName evidence="2">DUF397 domain-containing protein</fullName>
    </submittedName>
</protein>
<feature type="domain" description="DUF397" evidence="1">
    <location>
        <begin position="10"/>
        <end position="62"/>
    </location>
</feature>
<sequence>MIVTDLSTMSWRKSTYSDSEGGACVELAGVATTVAVRDSKNPEWAALLFGRAAFGALVQVLKAKTVL</sequence>
<evidence type="ECO:0000259" key="1">
    <source>
        <dbReference type="Pfam" id="PF04149"/>
    </source>
</evidence>
<evidence type="ECO:0000313" key="3">
    <source>
        <dbReference type="Proteomes" id="UP001500665"/>
    </source>
</evidence>
<dbReference type="InterPro" id="IPR007278">
    <property type="entry name" value="DUF397"/>
</dbReference>
<dbReference type="Proteomes" id="UP001500665">
    <property type="component" value="Unassembled WGS sequence"/>
</dbReference>
<dbReference type="Pfam" id="PF04149">
    <property type="entry name" value="DUF397"/>
    <property type="match status" value="1"/>
</dbReference>
<proteinExistence type="predicted"/>
<comment type="caution">
    <text evidence="2">The sequence shown here is derived from an EMBL/GenBank/DDBJ whole genome shotgun (WGS) entry which is preliminary data.</text>
</comment>